<organism evidence="1 2">
    <name type="scientific">Paenibacillus silagei</name>
    <dbReference type="NCBI Taxonomy" id="1670801"/>
    <lineage>
        <taxon>Bacteria</taxon>
        <taxon>Bacillati</taxon>
        <taxon>Bacillota</taxon>
        <taxon>Bacilli</taxon>
        <taxon>Bacillales</taxon>
        <taxon>Paenibacillaceae</taxon>
        <taxon>Paenibacillus</taxon>
    </lineage>
</organism>
<keyword evidence="2" id="KW-1185">Reference proteome</keyword>
<name>A0ABS4NUI5_9BACL</name>
<reference evidence="1 2" key="1">
    <citation type="submission" date="2021-03" db="EMBL/GenBank/DDBJ databases">
        <title>Genomic Encyclopedia of Type Strains, Phase IV (KMG-IV): sequencing the most valuable type-strain genomes for metagenomic binning, comparative biology and taxonomic classification.</title>
        <authorList>
            <person name="Goeker M."/>
        </authorList>
    </citation>
    <scope>NUCLEOTIDE SEQUENCE [LARGE SCALE GENOMIC DNA]</scope>
    <source>
        <strain evidence="1 2">DSM 101953</strain>
    </source>
</reference>
<dbReference type="EMBL" id="JAGGLV010000013">
    <property type="protein sequence ID" value="MBP2113728.1"/>
    <property type="molecule type" value="Genomic_DNA"/>
</dbReference>
<evidence type="ECO:0000313" key="2">
    <source>
        <dbReference type="Proteomes" id="UP000773462"/>
    </source>
</evidence>
<comment type="caution">
    <text evidence="1">The sequence shown here is derived from an EMBL/GenBank/DDBJ whole genome shotgun (WGS) entry which is preliminary data.</text>
</comment>
<accession>A0ABS4NUI5</accession>
<protein>
    <submittedName>
        <fullName evidence="1">Uncharacterized protein</fullName>
    </submittedName>
</protein>
<gene>
    <name evidence="1" type="ORF">J2Z70_003889</name>
</gene>
<proteinExistence type="predicted"/>
<sequence length="199" mass="23298">MIRMPFERPTEHYDERIIDIDQEICSLIKKRKEVSDNNPGFPPLEYISKWSEQLGLYEGFLMSLFGSMMNEEQYKPMIEPAGFRQHIAILKSVVKGERFYTLTSLRQYSNASVLTLNIDWDDEPEVESNSHQHRHYELDINGQYDCRMINGGSRSDHASYKYVVSPPLPDEISGIQFRFKEYSHPFKMGEASDEIVFEL</sequence>
<dbReference type="RefSeq" id="WP_209875909.1">
    <property type="nucleotide sequence ID" value="NZ_JAGGLV010000013.1"/>
</dbReference>
<dbReference type="Proteomes" id="UP000773462">
    <property type="component" value="Unassembled WGS sequence"/>
</dbReference>
<evidence type="ECO:0000313" key="1">
    <source>
        <dbReference type="EMBL" id="MBP2113728.1"/>
    </source>
</evidence>